<evidence type="ECO:0000313" key="3">
    <source>
        <dbReference type="Proteomes" id="UP001161325"/>
    </source>
</evidence>
<dbReference type="InterPro" id="IPR051544">
    <property type="entry name" value="TPS_OM_transporter"/>
</dbReference>
<reference evidence="2" key="1">
    <citation type="submission" date="2022-08" db="EMBL/GenBank/DDBJ databases">
        <title>Draft genome sequencing of Roseisolibacter agri AW1220.</title>
        <authorList>
            <person name="Tobiishi Y."/>
            <person name="Tonouchi A."/>
        </authorList>
    </citation>
    <scope>NUCLEOTIDE SEQUENCE</scope>
    <source>
        <strain evidence="2">AW1220</strain>
    </source>
</reference>
<feature type="domain" description="Haemolysin activator HlyB C-terminal" evidence="1">
    <location>
        <begin position="666"/>
        <end position="739"/>
    </location>
</feature>
<dbReference type="GO" id="GO:0008320">
    <property type="term" value="F:protein transmembrane transporter activity"/>
    <property type="evidence" value="ECO:0007669"/>
    <property type="project" value="TreeGrafter"/>
</dbReference>
<comment type="caution">
    <text evidence="2">The sequence shown here is derived from an EMBL/GenBank/DDBJ whole genome shotgun (WGS) entry which is preliminary data.</text>
</comment>
<dbReference type="GO" id="GO:0046819">
    <property type="term" value="P:protein secretion by the type V secretion system"/>
    <property type="evidence" value="ECO:0007669"/>
    <property type="project" value="TreeGrafter"/>
</dbReference>
<organism evidence="2 3">
    <name type="scientific">Roseisolibacter agri</name>
    <dbReference type="NCBI Taxonomy" id="2014610"/>
    <lineage>
        <taxon>Bacteria</taxon>
        <taxon>Pseudomonadati</taxon>
        <taxon>Gemmatimonadota</taxon>
        <taxon>Gemmatimonadia</taxon>
        <taxon>Gemmatimonadales</taxon>
        <taxon>Gemmatimonadaceae</taxon>
        <taxon>Roseisolibacter</taxon>
    </lineage>
</organism>
<gene>
    <name evidence="2" type="ORF">rosag_17360</name>
</gene>
<dbReference type="Gene3D" id="2.40.160.50">
    <property type="entry name" value="membrane protein fhac: a member of the omp85/tpsb transporter family"/>
    <property type="match status" value="1"/>
</dbReference>
<proteinExistence type="predicted"/>
<evidence type="ECO:0000259" key="1">
    <source>
        <dbReference type="Pfam" id="PF03865"/>
    </source>
</evidence>
<protein>
    <recommendedName>
        <fullName evidence="1">Haemolysin activator HlyB C-terminal domain-containing protein</fullName>
    </recommendedName>
</protein>
<dbReference type="PANTHER" id="PTHR34597:SF3">
    <property type="entry name" value="OUTER MEMBRANE TRANSPORTER CDIB"/>
    <property type="match status" value="1"/>
</dbReference>
<dbReference type="RefSeq" id="WP_284349667.1">
    <property type="nucleotide sequence ID" value="NZ_BRXS01000002.1"/>
</dbReference>
<dbReference type="EMBL" id="BRXS01000002">
    <property type="protein sequence ID" value="GLC25223.1"/>
    <property type="molecule type" value="Genomic_DNA"/>
</dbReference>
<dbReference type="AlphaFoldDB" id="A0AA37QG84"/>
<dbReference type="PANTHER" id="PTHR34597">
    <property type="entry name" value="SLR1661 PROTEIN"/>
    <property type="match status" value="1"/>
</dbReference>
<dbReference type="GO" id="GO:0098046">
    <property type="term" value="C:type V protein secretion system complex"/>
    <property type="evidence" value="ECO:0007669"/>
    <property type="project" value="TreeGrafter"/>
</dbReference>
<dbReference type="Proteomes" id="UP001161325">
    <property type="component" value="Unassembled WGS sequence"/>
</dbReference>
<keyword evidence="3" id="KW-1185">Reference proteome</keyword>
<sequence>MPLAVVVAVALVSVAQPRADTAPPPVTAPALLARARVARLAQDSALRAYEALARERVTATLGVLGDLGPERTIFRQENAARVRWTRAAGVDLEILGRRRYVGVPGLRTNDAAAVDAPVPYYPGRDALWIGGGRFVRTETRENELVHPLADGAETYYAYAVGDSVSIRLPDGGAVRLRELRVTPRRAGWRLSVGSFWFDERTAQLVRAAYRTTAPIDLWEQARASEDRTERPPRWIPWLLGPARGELRAVTIEHALHEGRIWLPRAQYAEGVLEAGASRIGLRIEQRFEYAQVSVDASAEVAALPPLPPRAAALAAWRDSLVALDSLRTGALRGALAGVRTGRDSLRLWRAHRAWRDSSLRTLARARREDVGAQCRDGTQSTRTRTRYGRRLPARVVVPCDEAALATASIFTTPILAEDEAGWRVPAREELARLLDADRQPAWAPQPVTLHGPFGYTRYNRVEGLSVGGALRQTLGLGYRWEASARFSEADRQFGAEAWMERGDVARRWRAGAYRRLEQADNYGAAFRFGASLQNVMSGLDEQFYYRAAGAELTGVRAARGGAVAGHGVTWRAFAERQTDAPAHARFTVQRAFGNDRAAFDSNVVDTIPARAASLAGAAVRWRAHRGDDAAPWRLTGDARAEAAAGSLAYLRAALDVGVERTLPGAFRIATTAAGGTSAGTLPPQRWWALGGWQTVRGHTAGTRRGDAFWLGRAELRWERPPYVQPAVFTDAGWAGPRDALHDGFRHATMLRSAGAGVAFYNGLFRFDAARALTPGARWRWDSYAVARF</sequence>
<evidence type="ECO:0000313" key="2">
    <source>
        <dbReference type="EMBL" id="GLC25223.1"/>
    </source>
</evidence>
<dbReference type="Pfam" id="PF03865">
    <property type="entry name" value="ShlB"/>
    <property type="match status" value="1"/>
</dbReference>
<dbReference type="InterPro" id="IPR005565">
    <property type="entry name" value="Hemolysn_activator_HlyB_C"/>
</dbReference>
<name>A0AA37QG84_9BACT</name>
<accession>A0AA37QG84</accession>